<evidence type="ECO:0000256" key="1">
    <source>
        <dbReference type="ARBA" id="ARBA00010230"/>
    </source>
</evidence>
<sequence length="91" mass="10019">VSSVPEAAVTYVLRFAAEPFIVPRQTSAIITNDGVGINPQHSAGNVFLHGSELRLMRDRVGASECRYDHHQTELVNLCAYSGSYLLYHSIT</sequence>
<keyword evidence="4" id="KW-0833">Ubl conjugation pathway</keyword>
<dbReference type="InterPro" id="IPR005375">
    <property type="entry name" value="UFM1"/>
</dbReference>
<evidence type="ECO:0000256" key="4">
    <source>
        <dbReference type="ARBA" id="ARBA00022786"/>
    </source>
</evidence>
<dbReference type="InterPro" id="IPR029071">
    <property type="entry name" value="Ubiquitin-like_domsf"/>
</dbReference>
<dbReference type="GO" id="GO:0005634">
    <property type="term" value="C:nucleus"/>
    <property type="evidence" value="ECO:0007669"/>
    <property type="project" value="TreeGrafter"/>
</dbReference>
<dbReference type="AlphaFoldDB" id="B6VER9"/>
<evidence type="ECO:0000256" key="2">
    <source>
        <dbReference type="ARBA" id="ARBA00015319"/>
    </source>
</evidence>
<name>B6VER9_CUPSE</name>
<keyword evidence="3" id="KW-1017">Isopeptide bond</keyword>
<dbReference type="EMBL" id="FJ380009">
    <property type="protein sequence ID" value="ACJ09648.1"/>
    <property type="molecule type" value="mRNA"/>
</dbReference>
<dbReference type="Gene3D" id="3.10.20.90">
    <property type="entry name" value="Phosphatidylinositol 3-kinase Catalytic Subunit, Chain A, domain 1"/>
    <property type="match status" value="1"/>
</dbReference>
<reference evidence="5" key="1">
    <citation type="submission" date="2008-10" db="EMBL/GenBank/DDBJ databases">
        <title>Cloning and characterization of cold regulated sequences in cypress (Cupressus sempervirens).</title>
        <authorList>
            <person name="Pedron L."/>
            <person name="Baldi P."/>
            <person name="La Porta N."/>
        </authorList>
    </citation>
    <scope>NUCLEOTIDE SEQUENCE</scope>
    <source>
        <strain evidence="5">Cyplp127</strain>
    </source>
</reference>
<accession>B6VER9</accession>
<evidence type="ECO:0000313" key="5">
    <source>
        <dbReference type="EMBL" id="ACJ09648.1"/>
    </source>
</evidence>
<feature type="non-terminal residue" evidence="5">
    <location>
        <position position="91"/>
    </location>
</feature>
<dbReference type="Pfam" id="PF03671">
    <property type="entry name" value="Ufm1"/>
    <property type="match status" value="1"/>
</dbReference>
<dbReference type="PANTHER" id="PTHR15825">
    <property type="entry name" value="UBIQUITIN-FOLD MODIFIER 1"/>
    <property type="match status" value="1"/>
</dbReference>
<dbReference type="SUPFAM" id="SSF54236">
    <property type="entry name" value="Ubiquitin-like"/>
    <property type="match status" value="1"/>
</dbReference>
<dbReference type="GO" id="GO:1990592">
    <property type="term" value="P:protein K69-linked ufmylation"/>
    <property type="evidence" value="ECO:0007669"/>
    <property type="project" value="TreeGrafter"/>
</dbReference>
<protein>
    <recommendedName>
        <fullName evidence="2">Ubiquitin-fold modifier 1</fullName>
    </recommendedName>
</protein>
<dbReference type="GO" id="GO:0005737">
    <property type="term" value="C:cytoplasm"/>
    <property type="evidence" value="ECO:0007669"/>
    <property type="project" value="TreeGrafter"/>
</dbReference>
<proteinExistence type="evidence at transcript level"/>
<organism evidence="5">
    <name type="scientific">Cupressus sempervirens</name>
    <name type="common">Italian cypress</name>
    <dbReference type="NCBI Taxonomy" id="13469"/>
    <lineage>
        <taxon>Eukaryota</taxon>
        <taxon>Viridiplantae</taxon>
        <taxon>Streptophyta</taxon>
        <taxon>Embryophyta</taxon>
        <taxon>Tracheophyta</taxon>
        <taxon>Spermatophyta</taxon>
        <taxon>Pinopsida</taxon>
        <taxon>Pinidae</taxon>
        <taxon>Conifers II</taxon>
        <taxon>Cupressales</taxon>
        <taxon>Cupressaceae</taxon>
        <taxon>Cupressus</taxon>
    </lineage>
</organism>
<feature type="non-terminal residue" evidence="5">
    <location>
        <position position="1"/>
    </location>
</feature>
<dbReference type="PANTHER" id="PTHR15825:SF9">
    <property type="entry name" value="UBIQUITIN-FOLD MODIFIER 1"/>
    <property type="match status" value="1"/>
</dbReference>
<comment type="similarity">
    <text evidence="1">Belongs to the UFM1 family.</text>
</comment>
<evidence type="ECO:0000256" key="3">
    <source>
        <dbReference type="ARBA" id="ARBA00022499"/>
    </source>
</evidence>